<proteinExistence type="predicted"/>
<accession>A0A9Q0GQ56</accession>
<feature type="region of interest" description="Disordered" evidence="2">
    <location>
        <begin position="214"/>
        <end position="389"/>
    </location>
</feature>
<feature type="compositionally biased region" description="Basic and acidic residues" evidence="2">
    <location>
        <begin position="106"/>
        <end position="118"/>
    </location>
</feature>
<keyword evidence="6" id="KW-1185">Reference proteome</keyword>
<comment type="caution">
    <text evidence="5">The sequence shown here is derived from an EMBL/GenBank/DDBJ whole genome shotgun (WGS) entry which is preliminary data.</text>
</comment>
<feature type="coiled-coil region" evidence="1">
    <location>
        <begin position="738"/>
        <end position="810"/>
    </location>
</feature>
<feature type="compositionally biased region" description="Basic and acidic residues" evidence="2">
    <location>
        <begin position="276"/>
        <end position="286"/>
    </location>
</feature>
<feature type="compositionally biased region" description="Low complexity" evidence="2">
    <location>
        <begin position="90"/>
        <end position="102"/>
    </location>
</feature>
<dbReference type="InterPro" id="IPR006867">
    <property type="entry name" value="DUF632"/>
</dbReference>
<feature type="compositionally biased region" description="Basic and acidic residues" evidence="2">
    <location>
        <begin position="78"/>
        <end position="89"/>
    </location>
</feature>
<dbReference type="EMBL" id="JAMYWD010000012">
    <property type="protein sequence ID" value="KAJ4950052.1"/>
    <property type="molecule type" value="Genomic_DNA"/>
</dbReference>
<evidence type="ECO:0000259" key="4">
    <source>
        <dbReference type="Pfam" id="PF04783"/>
    </source>
</evidence>
<evidence type="ECO:0000256" key="1">
    <source>
        <dbReference type="SAM" id="Coils"/>
    </source>
</evidence>
<dbReference type="Pfam" id="PF04782">
    <property type="entry name" value="DUF632"/>
    <property type="match status" value="1"/>
</dbReference>
<evidence type="ECO:0000259" key="3">
    <source>
        <dbReference type="Pfam" id="PF04782"/>
    </source>
</evidence>
<feature type="domain" description="DUF632" evidence="3">
    <location>
        <begin position="401"/>
        <end position="718"/>
    </location>
</feature>
<feature type="region of interest" description="Disordered" evidence="2">
    <location>
        <begin position="66"/>
        <end position="152"/>
    </location>
</feature>
<feature type="compositionally biased region" description="Basic and acidic residues" evidence="2">
    <location>
        <begin position="296"/>
        <end position="314"/>
    </location>
</feature>
<dbReference type="Pfam" id="PF04783">
    <property type="entry name" value="DUF630"/>
    <property type="match status" value="1"/>
</dbReference>
<evidence type="ECO:0000313" key="5">
    <source>
        <dbReference type="EMBL" id="KAJ4950052.1"/>
    </source>
</evidence>
<evidence type="ECO:0000256" key="2">
    <source>
        <dbReference type="SAM" id="MobiDB-lite"/>
    </source>
</evidence>
<dbReference type="AlphaFoldDB" id="A0A9Q0GQ56"/>
<dbReference type="PANTHER" id="PTHR21450">
    <property type="entry name" value="PROTEIN ALTERED PHOSPHATE STARVATION RESPONSE 1"/>
    <property type="match status" value="1"/>
</dbReference>
<feature type="compositionally biased region" description="Pro residues" evidence="2">
    <location>
        <begin position="214"/>
        <end position="239"/>
    </location>
</feature>
<evidence type="ECO:0008006" key="7">
    <source>
        <dbReference type="Google" id="ProtNLM"/>
    </source>
</evidence>
<protein>
    <recommendedName>
        <fullName evidence="7">Nitrate regulatory gene2 protein-like</fullName>
    </recommendedName>
</protein>
<organism evidence="5 6">
    <name type="scientific">Protea cynaroides</name>
    <dbReference type="NCBI Taxonomy" id="273540"/>
    <lineage>
        <taxon>Eukaryota</taxon>
        <taxon>Viridiplantae</taxon>
        <taxon>Streptophyta</taxon>
        <taxon>Embryophyta</taxon>
        <taxon>Tracheophyta</taxon>
        <taxon>Spermatophyta</taxon>
        <taxon>Magnoliopsida</taxon>
        <taxon>Proteales</taxon>
        <taxon>Proteaceae</taxon>
        <taxon>Protea</taxon>
    </lineage>
</organism>
<evidence type="ECO:0000313" key="6">
    <source>
        <dbReference type="Proteomes" id="UP001141806"/>
    </source>
</evidence>
<feature type="compositionally biased region" description="Low complexity" evidence="2">
    <location>
        <begin position="66"/>
        <end position="77"/>
    </location>
</feature>
<dbReference type="Proteomes" id="UP001141806">
    <property type="component" value="Unassembled WGS sequence"/>
</dbReference>
<keyword evidence="1" id="KW-0175">Coiled coil</keyword>
<feature type="domain" description="DUF630" evidence="4">
    <location>
        <begin position="1"/>
        <end position="59"/>
    </location>
</feature>
<name>A0A9Q0GQ56_9MAGN</name>
<dbReference type="InterPro" id="IPR006868">
    <property type="entry name" value="DUF630"/>
</dbReference>
<dbReference type="PANTHER" id="PTHR21450:SF2">
    <property type="entry name" value="FAMILY PROTEIN, PUTATIVE (DUF630 AND DUF632)-RELATED"/>
    <property type="match status" value="1"/>
</dbReference>
<gene>
    <name evidence="5" type="ORF">NE237_026884</name>
</gene>
<dbReference type="OrthoDB" id="1925648at2759"/>
<reference evidence="5" key="1">
    <citation type="journal article" date="2023" name="Plant J.">
        <title>The genome of the king protea, Protea cynaroides.</title>
        <authorList>
            <person name="Chang J."/>
            <person name="Duong T.A."/>
            <person name="Schoeman C."/>
            <person name="Ma X."/>
            <person name="Roodt D."/>
            <person name="Barker N."/>
            <person name="Li Z."/>
            <person name="Van de Peer Y."/>
            <person name="Mizrachi E."/>
        </authorList>
    </citation>
    <scope>NUCLEOTIDE SEQUENCE</scope>
    <source>
        <tissue evidence="5">Young leaves</tissue>
    </source>
</reference>
<sequence>MGCGGSKVDDLPLVTLCRQRKEYIKAAADHRYALASVHVSYFRSLKDVGEALCRFVEEELIIGVGSSPPSSPVLTLPSDERKKKRDNKDSSSSTSLSHSLSFSHHHSPEEDSHIRIDSGSDTESDSESFKHHVHSSSPEEPEPEASSSWPPVDLRGNPYPYSQSAYYMKKSSTAIPSVVYEGPRMSSAATQWPEYSYSANQQYGMGGYFGIPMQSPPRDPYYNLPPSPPRGTPPPPSPPTVSAWDFLDPFNSIDGGYPGYYSRESYRIGSSTSSPDSKEVREREGIPDLEDENEPEQLKEAKLRKGKKVEEDVKGNSGEGTSRAAAPLQSEDSSPSVQDKEIKSSPEIVAPKSVEEENPRKKGVSFEISEASTQDVELGGQGESSKMSSLSTLAAHGTRDLREAVKDIKDEFVNASEYGKEVAVLLEVGKLRYQSRRTILKVISARILDFITPPTLTSSHAPFWSQRAADSSMKMAKSLIGDPEMDTSMKLSSTLEQLYVWEKKLYKEVKDEERLRVIYEKKCKKLKVLDDSGAEAYKIDATRTSIRKLLTKIDVAIRAIDAISSRIHKLRDEELQPLLTELILGLTKMWKSMLKCHQKQFQAIRESKSHNLIANTSVQRDSSLRATVELELQLLNWCTCFNTWVNTQKTYVESLNGWLLKCLDQKREETVDGVIPFSPSRVRAPPVFITCNDWFHAMERLSETQVADAIHTFALSLHELWERQDEEQRQRLKAEYLTKDFEKRLRMLRKEEIKLREQDALSEKTAVSVVPTESGVSPLDDLKVDLDSMKKRLEEERNRHNETIKQVHNAASSSLQAGLIPIFEALGNYTTETLKAYEQVRTQNTGDDT</sequence>